<proteinExistence type="predicted"/>
<keyword evidence="1" id="KW-0732">Signal</keyword>
<reference evidence="2 3" key="1">
    <citation type="journal article" date="2017" name="Int. J. Syst. Evol. Microbiol.">
        <title>Arachidicoccus ginsenosidivorans sp. nov., with ginsenoside-converting activity isolated from ginseng cultivating soil.</title>
        <authorList>
            <person name="Siddiqi M.Z."/>
            <person name="Aslam Z."/>
            <person name="Im W.T."/>
        </authorList>
    </citation>
    <scope>NUCLEOTIDE SEQUENCE [LARGE SCALE GENOMIC DNA]</scope>
    <source>
        <strain evidence="2 3">Gsoil 809</strain>
    </source>
</reference>
<feature type="chain" id="PRO_5023117686" evidence="1">
    <location>
        <begin position="24"/>
        <end position="148"/>
    </location>
</feature>
<evidence type="ECO:0000313" key="2">
    <source>
        <dbReference type="EMBL" id="QEC73296.1"/>
    </source>
</evidence>
<evidence type="ECO:0000256" key="1">
    <source>
        <dbReference type="SAM" id="SignalP"/>
    </source>
</evidence>
<dbReference type="AlphaFoldDB" id="A0A5B8VRF4"/>
<dbReference type="KEGG" id="agi:FSB73_18095"/>
<dbReference type="Proteomes" id="UP000321291">
    <property type="component" value="Chromosome"/>
</dbReference>
<keyword evidence="3" id="KW-1185">Reference proteome</keyword>
<dbReference type="OrthoDB" id="760650at2"/>
<dbReference type="RefSeq" id="WP_146785399.1">
    <property type="nucleotide sequence ID" value="NZ_CP042434.1"/>
</dbReference>
<protein>
    <submittedName>
        <fullName evidence="2">Rhodanese-like domain-containing protein</fullName>
    </submittedName>
</protein>
<feature type="signal peptide" evidence="1">
    <location>
        <begin position="1"/>
        <end position="23"/>
    </location>
</feature>
<sequence length="148" mass="16273">MKINALLSVILIVTAAFSLQASAQDKTQPWNANQLLAPEVLAKNIGISDTAAPLIICIGPSALIKGSVEIGPAQEHDNLVKLRQLLSKQPKDREMVIYCGCCPFDKCPNIRPAFAVLKEMEFTDPKLLNLPHNLKVDWIDKGFPINEN</sequence>
<gene>
    <name evidence="2" type="ORF">FSB73_18095</name>
</gene>
<name>A0A5B8VRF4_9BACT</name>
<evidence type="ECO:0000313" key="3">
    <source>
        <dbReference type="Proteomes" id="UP000321291"/>
    </source>
</evidence>
<organism evidence="2 3">
    <name type="scientific">Arachidicoccus ginsenosidivorans</name>
    <dbReference type="NCBI Taxonomy" id="496057"/>
    <lineage>
        <taxon>Bacteria</taxon>
        <taxon>Pseudomonadati</taxon>
        <taxon>Bacteroidota</taxon>
        <taxon>Chitinophagia</taxon>
        <taxon>Chitinophagales</taxon>
        <taxon>Chitinophagaceae</taxon>
        <taxon>Arachidicoccus</taxon>
    </lineage>
</organism>
<accession>A0A5B8VRF4</accession>
<dbReference type="EMBL" id="CP042434">
    <property type="protein sequence ID" value="QEC73296.1"/>
    <property type="molecule type" value="Genomic_DNA"/>
</dbReference>